<evidence type="ECO:0000313" key="2">
    <source>
        <dbReference type="Proteomes" id="UP001056429"/>
    </source>
</evidence>
<proteinExistence type="predicted"/>
<sequence>MYYLGNEPINRQCKQTIYKYIYKGERSIFAFTGIHMFSIYKMYEEFMLKDMNNIDIDGLEK</sequence>
<dbReference type="EMBL" id="JAGSOJ010000004">
    <property type="protein sequence ID" value="MCM1991713.1"/>
    <property type="molecule type" value="Genomic_DNA"/>
</dbReference>
<dbReference type="RefSeq" id="WP_250860854.1">
    <property type="nucleotide sequence ID" value="NZ_JAGSOJ010000004.1"/>
</dbReference>
<reference evidence="1" key="1">
    <citation type="journal article" date="2021" name="mSystems">
        <title>Bacteria and Archaea Synergistically Convert Glycine Betaine to Biogenic Methane in the Formosa Cold Seep of the South China Sea.</title>
        <authorList>
            <person name="Li L."/>
            <person name="Zhang W."/>
            <person name="Zhang S."/>
            <person name="Song L."/>
            <person name="Sun Q."/>
            <person name="Zhang H."/>
            <person name="Xiang H."/>
            <person name="Dong X."/>
        </authorList>
    </citation>
    <scope>NUCLEOTIDE SEQUENCE</scope>
    <source>
        <strain evidence="1">ZWT</strain>
    </source>
</reference>
<name>A0A9J6P6I6_9CLOT</name>
<organism evidence="1 2">
    <name type="scientific">Oceanirhabdus seepicola</name>
    <dbReference type="NCBI Taxonomy" id="2828781"/>
    <lineage>
        <taxon>Bacteria</taxon>
        <taxon>Bacillati</taxon>
        <taxon>Bacillota</taxon>
        <taxon>Clostridia</taxon>
        <taxon>Eubacteriales</taxon>
        <taxon>Clostridiaceae</taxon>
        <taxon>Oceanirhabdus</taxon>
    </lineage>
</organism>
<dbReference type="AlphaFoldDB" id="A0A9J6P6I6"/>
<reference evidence="1" key="2">
    <citation type="submission" date="2021-04" db="EMBL/GenBank/DDBJ databases">
        <authorList>
            <person name="Dong X."/>
        </authorList>
    </citation>
    <scope>NUCLEOTIDE SEQUENCE</scope>
    <source>
        <strain evidence="1">ZWT</strain>
    </source>
</reference>
<gene>
    <name evidence="1" type="ORF">KDK92_18400</name>
</gene>
<accession>A0A9J6P6I6</accession>
<evidence type="ECO:0000313" key="1">
    <source>
        <dbReference type="EMBL" id="MCM1991713.1"/>
    </source>
</evidence>
<protein>
    <submittedName>
        <fullName evidence="1">Uncharacterized protein</fullName>
    </submittedName>
</protein>
<comment type="caution">
    <text evidence="1">The sequence shown here is derived from an EMBL/GenBank/DDBJ whole genome shotgun (WGS) entry which is preliminary data.</text>
</comment>
<keyword evidence="2" id="KW-1185">Reference proteome</keyword>
<dbReference type="Proteomes" id="UP001056429">
    <property type="component" value="Unassembled WGS sequence"/>
</dbReference>